<dbReference type="AlphaFoldDB" id="B5Y8R4"/>
<evidence type="ECO:0000256" key="2">
    <source>
        <dbReference type="ARBA" id="ARBA00009695"/>
    </source>
</evidence>
<evidence type="ECO:0000256" key="1">
    <source>
        <dbReference type="ARBA" id="ARBA00004496"/>
    </source>
</evidence>
<comment type="subcellular location">
    <subcellularLocation>
        <location evidence="1">Cytoplasm</location>
    </subcellularLocation>
</comment>
<dbReference type="InterPro" id="IPR053925">
    <property type="entry name" value="RecX_HTH_3rd"/>
</dbReference>
<accession>B5Y8R4</accession>
<feature type="domain" description="RecX third three-helical" evidence="5">
    <location>
        <begin position="93"/>
        <end position="131"/>
    </location>
</feature>
<dbReference type="Gene3D" id="1.10.10.10">
    <property type="entry name" value="Winged helix-like DNA-binding domain superfamily/Winged helix DNA-binding domain"/>
    <property type="match status" value="1"/>
</dbReference>
<dbReference type="STRING" id="309798.COPRO5265_0822"/>
<protein>
    <recommendedName>
        <fullName evidence="3">Regulatory protein RecX</fullName>
    </recommendedName>
</protein>
<dbReference type="Pfam" id="PF21981">
    <property type="entry name" value="RecX_HTH3"/>
    <property type="match status" value="1"/>
</dbReference>
<dbReference type="KEGG" id="cpo:COPRO5265_0822"/>
<keyword evidence="7" id="KW-1185">Reference proteome</keyword>
<dbReference type="HOGENOM" id="CLU_1871910_0_0_9"/>
<evidence type="ECO:0000313" key="6">
    <source>
        <dbReference type="EMBL" id="ACI17116.1"/>
    </source>
</evidence>
<dbReference type="EMBL" id="CP001145">
    <property type="protein sequence ID" value="ACI17116.1"/>
    <property type="molecule type" value="Genomic_DNA"/>
</dbReference>
<evidence type="ECO:0000256" key="4">
    <source>
        <dbReference type="ARBA" id="ARBA00022490"/>
    </source>
</evidence>
<dbReference type="RefSeq" id="WP_012543768.1">
    <property type="nucleotide sequence ID" value="NC_011295.1"/>
</dbReference>
<organism evidence="6 7">
    <name type="scientific">Coprothermobacter proteolyticus (strain ATCC 35245 / DSM 5265 / OCM 4 / BT)</name>
    <dbReference type="NCBI Taxonomy" id="309798"/>
    <lineage>
        <taxon>Bacteria</taxon>
        <taxon>Pseudomonadati</taxon>
        <taxon>Coprothermobacterota</taxon>
        <taxon>Coprothermobacteria</taxon>
        <taxon>Coprothermobacterales</taxon>
        <taxon>Coprothermobacteraceae</taxon>
        <taxon>Coprothermobacter</taxon>
    </lineage>
</organism>
<evidence type="ECO:0000259" key="5">
    <source>
        <dbReference type="Pfam" id="PF21981"/>
    </source>
</evidence>
<proteinExistence type="inferred from homology"/>
<evidence type="ECO:0000256" key="3">
    <source>
        <dbReference type="ARBA" id="ARBA00018111"/>
    </source>
</evidence>
<comment type="similarity">
    <text evidence="2">Belongs to the RecX family.</text>
</comment>
<gene>
    <name evidence="6" type="ordered locus">COPRO5265_0822</name>
</gene>
<dbReference type="OrthoDB" id="7066780at2"/>
<evidence type="ECO:0000313" key="7">
    <source>
        <dbReference type="Proteomes" id="UP000001732"/>
    </source>
</evidence>
<dbReference type="GO" id="GO:0005737">
    <property type="term" value="C:cytoplasm"/>
    <property type="evidence" value="ECO:0007669"/>
    <property type="project" value="UniProtKB-SubCell"/>
</dbReference>
<reference evidence="6 7" key="2">
    <citation type="journal article" date="2014" name="Genome Announc.">
        <title>Complete Genome Sequence of Coprothermobacter proteolyticus DSM 5265.</title>
        <authorList>
            <person name="Alexiev A."/>
            <person name="Coil D.A."/>
            <person name="Badger J.H."/>
            <person name="Enticknap J."/>
            <person name="Ward N."/>
            <person name="Robb F.T."/>
            <person name="Eisen J.A."/>
        </authorList>
    </citation>
    <scope>NUCLEOTIDE SEQUENCE [LARGE SCALE GENOMIC DNA]</scope>
    <source>
        <strain evidence="7">ATCC 35245 / DSM 5265 / OCM 4 / BT</strain>
    </source>
</reference>
<sequence>MNSCEKFWAEALRRLSRKDYSVEEILSKVSPDCRNFVLERINSYFPDLDERVYQSELRRTVNHGKGPLYLRNRLRERKLSTDEVREVDYEVWLDSLQKAMEKARRKYSDKEKVFQFLLRQGFTYEMVSRFMKEVEM</sequence>
<dbReference type="Proteomes" id="UP000001732">
    <property type="component" value="Chromosome"/>
</dbReference>
<name>B5Y8R4_COPPD</name>
<reference evidence="7" key="1">
    <citation type="submission" date="2008-08" db="EMBL/GenBank/DDBJ databases">
        <title>The complete genome sequence of Coprothermobacter proteolyticus strain ATCC 5245 / DSM 5265 / BT.</title>
        <authorList>
            <person name="Dodson R.J."/>
            <person name="Durkin A.S."/>
            <person name="Wu M."/>
            <person name="Eisen J."/>
            <person name="Sutton G."/>
        </authorList>
    </citation>
    <scope>NUCLEOTIDE SEQUENCE [LARGE SCALE GENOMIC DNA]</scope>
    <source>
        <strain evidence="7">ATCC 35245 / DSM 5265 / OCM 4 / BT</strain>
    </source>
</reference>
<dbReference type="InterPro" id="IPR036388">
    <property type="entry name" value="WH-like_DNA-bd_sf"/>
</dbReference>
<keyword evidence="4" id="KW-0963">Cytoplasm</keyword>
<dbReference type="eggNOG" id="COG2137">
    <property type="taxonomic scope" value="Bacteria"/>
</dbReference>